<feature type="region of interest" description="Disordered" evidence="1">
    <location>
        <begin position="197"/>
        <end position="229"/>
    </location>
</feature>
<dbReference type="EMBL" id="LDAU01000144">
    <property type="protein sequence ID" value="KRX03136.1"/>
    <property type="molecule type" value="Genomic_DNA"/>
</dbReference>
<feature type="compositionally biased region" description="Acidic residues" evidence="1">
    <location>
        <begin position="201"/>
        <end position="211"/>
    </location>
</feature>
<evidence type="ECO:0000313" key="4">
    <source>
        <dbReference type="Proteomes" id="UP000054937"/>
    </source>
</evidence>
<accession>A0A0V0QMD7</accession>
<keyword evidence="2" id="KW-0472">Membrane</keyword>
<feature type="compositionally biased region" description="Low complexity" evidence="1">
    <location>
        <begin position="119"/>
        <end position="128"/>
    </location>
</feature>
<evidence type="ECO:0008006" key="5">
    <source>
        <dbReference type="Google" id="ProtNLM"/>
    </source>
</evidence>
<keyword evidence="2" id="KW-0812">Transmembrane</keyword>
<proteinExistence type="predicted"/>
<protein>
    <recommendedName>
        <fullName evidence="5">Transmembrane protein</fullName>
    </recommendedName>
</protein>
<gene>
    <name evidence="3" type="ORF">PPERSA_10217</name>
</gene>
<dbReference type="InParanoid" id="A0A0V0QMD7"/>
<reference evidence="3 4" key="1">
    <citation type="journal article" date="2015" name="Sci. Rep.">
        <title>Genome of the facultative scuticociliatosis pathogen Pseudocohnilembus persalinus provides insight into its virulence through horizontal gene transfer.</title>
        <authorList>
            <person name="Xiong J."/>
            <person name="Wang G."/>
            <person name="Cheng J."/>
            <person name="Tian M."/>
            <person name="Pan X."/>
            <person name="Warren A."/>
            <person name="Jiang C."/>
            <person name="Yuan D."/>
            <person name="Miao W."/>
        </authorList>
    </citation>
    <scope>NUCLEOTIDE SEQUENCE [LARGE SCALE GENOMIC DNA]</scope>
    <source>
        <strain evidence="3">36N120E</strain>
    </source>
</reference>
<feature type="transmembrane region" description="Helical" evidence="2">
    <location>
        <begin position="514"/>
        <end position="534"/>
    </location>
</feature>
<feature type="transmembrane region" description="Helical" evidence="2">
    <location>
        <begin position="479"/>
        <end position="502"/>
    </location>
</feature>
<sequence>MKSSFRELQIGEQMPQIQIISQIKQKEDNSNKKQAKIQSQNQQNTKYFVNTEHQSYSKDINGVSRIQVKCEQEPTQIEDLRSGLNQSIKTSSKNTNLNNYSQNNQQNKQQQEREKQSKKFQQSQKEQIQILQRKKSSLKIQEQVQEDSFSQHTQNSSSTNKLVQRFNSENMTNNLEQPHSDVQQANSITITNISNYNQQNLEEEEEDDDEPDKGKKIQEEQKSGKRWKKRTTQSLVKNANRFYFQKIIKYLKEQFDLQQNQNQNLAENQNLDIRTIIQETYQQAKIKPQSINLKFFRLCCMKLNNKNLEQINQKKDDQILHQTVFKNLWENQKIEKINAIKQELTIQISQYLKIFDFDKEIQEHSIQKQIEIQKRYRDWKDKININLNKLNAGQFNQDVLNEKLKSLQTQYNKYCENYDVNSRTTSIEDSTAKSVKQYQAVSSFQIFEDADLPNVAENFREKNYSQIFSDNTGTILLSVIWWILLFIIVLALYVFCIYSIFFKRQQRKKITRQEKFIIAGILFLLLSLITWQAIVQFNNETDESFDQTITNVDCTLLYNGIIFIKNEKKNQKEWSGVSDYNTNLEALNDFYSKKITQSPYKELDNSTYNEIYGDLETQTENAKSLLTKNITLSNPDPSATTKPLIDSEYLLNLQKSVEPWLTIVSNYTDSLKTDGQQLGVIYTGLNKMLTNKDKILKEISSAKAKVVQYTNSLVGQVSEFHQQLLQQKEEKQGLVAFVEWFFLISKLLVVFSGLIGFCLLMFVKGEDKIKIRIFGGNLMHFSWCYGIFFFLIYIVVCVLGVYFLGVSIQTGYCQPLSALENDSSFASKMWPGNKNQELKDILGECAFGKDKNLGNVFTTLDTNNLLKEAQNVQKNMQIYTPYSKNLTVPTSAQINAFNTHKTNCNAITSDFSKAIDSNGKNATADVNAFNLWSDYNIKGSQQAGTGKCKVSQDQYTFTSCPANYTQYNNTKQLTDFSQKLCFVVNSEFPENLENIRYTDKAFKTCSTLKPQVFGEDSVSGVLQDYAHNFLIYTRDVENKIVKNCPKINGIFNITTQVQASNQARLSAKNITQAGAKSFASDYITPLNNMQNDLSCKFIRENLIEPTRNEVCYQAQNQIYSEYRSWILFSVLFGLYLIAITFAAYQFFRLSTTVIVFKNDLNYMENSFASMENSQYRVDTNQLQQQGEIMQQQQQQQEIEIQQQHHQEENNYPQYVEQHDEQE</sequence>
<feature type="compositionally biased region" description="Basic and acidic residues" evidence="1">
    <location>
        <begin position="212"/>
        <end position="223"/>
    </location>
</feature>
<comment type="caution">
    <text evidence="3">The sequence shown here is derived from an EMBL/GenBank/DDBJ whole genome shotgun (WGS) entry which is preliminary data.</text>
</comment>
<name>A0A0V0QMD7_PSEPJ</name>
<feature type="transmembrane region" description="Helical" evidence="2">
    <location>
        <begin position="783"/>
        <end position="805"/>
    </location>
</feature>
<feature type="region of interest" description="Disordered" evidence="1">
    <location>
        <begin position="1193"/>
        <end position="1222"/>
    </location>
</feature>
<feature type="region of interest" description="Disordered" evidence="1">
    <location>
        <begin position="24"/>
        <end position="47"/>
    </location>
</feature>
<dbReference type="Proteomes" id="UP000054937">
    <property type="component" value="Unassembled WGS sequence"/>
</dbReference>
<evidence type="ECO:0000256" key="1">
    <source>
        <dbReference type="SAM" id="MobiDB-lite"/>
    </source>
</evidence>
<keyword evidence="4" id="KW-1185">Reference proteome</keyword>
<feature type="transmembrane region" description="Helical" evidence="2">
    <location>
        <begin position="1125"/>
        <end position="1147"/>
    </location>
</feature>
<feature type="transmembrane region" description="Helical" evidence="2">
    <location>
        <begin position="740"/>
        <end position="763"/>
    </location>
</feature>
<organism evidence="3 4">
    <name type="scientific">Pseudocohnilembus persalinus</name>
    <name type="common">Ciliate</name>
    <dbReference type="NCBI Taxonomy" id="266149"/>
    <lineage>
        <taxon>Eukaryota</taxon>
        <taxon>Sar</taxon>
        <taxon>Alveolata</taxon>
        <taxon>Ciliophora</taxon>
        <taxon>Intramacronucleata</taxon>
        <taxon>Oligohymenophorea</taxon>
        <taxon>Scuticociliatia</taxon>
        <taxon>Philasterida</taxon>
        <taxon>Pseudocohnilembidae</taxon>
        <taxon>Pseudocohnilembus</taxon>
    </lineage>
</organism>
<feature type="region of interest" description="Disordered" evidence="1">
    <location>
        <begin position="88"/>
        <end position="128"/>
    </location>
</feature>
<evidence type="ECO:0000256" key="2">
    <source>
        <dbReference type="SAM" id="Phobius"/>
    </source>
</evidence>
<feature type="compositionally biased region" description="Low complexity" evidence="1">
    <location>
        <begin position="92"/>
        <end position="109"/>
    </location>
</feature>
<keyword evidence="2" id="KW-1133">Transmembrane helix</keyword>
<dbReference type="AlphaFoldDB" id="A0A0V0QMD7"/>
<evidence type="ECO:0000313" key="3">
    <source>
        <dbReference type="EMBL" id="KRX03136.1"/>
    </source>
</evidence>
<feature type="compositionally biased region" description="Polar residues" evidence="1">
    <location>
        <begin position="36"/>
        <end position="47"/>
    </location>
</feature>